<gene>
    <name evidence="1" type="ORF">DVH24_005075</name>
</gene>
<evidence type="ECO:0000313" key="1">
    <source>
        <dbReference type="EMBL" id="RXH81161.1"/>
    </source>
</evidence>
<proteinExistence type="predicted"/>
<dbReference type="Proteomes" id="UP000290289">
    <property type="component" value="Chromosome 12"/>
</dbReference>
<comment type="caution">
    <text evidence="1">The sequence shown here is derived from an EMBL/GenBank/DDBJ whole genome shotgun (WGS) entry which is preliminary data.</text>
</comment>
<accession>A0A498II42</accession>
<sequence length="93" mass="10600">MTLSFFSQWLFLKSPQSQTGPKWYCNHILLKYLTSTVSLTKEEIKYFNPTPTNTETFCDKTSYLTDCVGGNYQVRDNISIVGNGTTVIFLPDT</sequence>
<dbReference type="EMBL" id="RDQH01000338">
    <property type="protein sequence ID" value="RXH81161.1"/>
    <property type="molecule type" value="Genomic_DNA"/>
</dbReference>
<keyword evidence="2" id="KW-1185">Reference proteome</keyword>
<protein>
    <submittedName>
        <fullName evidence="1">Uncharacterized protein</fullName>
    </submittedName>
</protein>
<dbReference type="AlphaFoldDB" id="A0A498II42"/>
<evidence type="ECO:0000313" key="2">
    <source>
        <dbReference type="Proteomes" id="UP000290289"/>
    </source>
</evidence>
<organism evidence="1 2">
    <name type="scientific">Malus domestica</name>
    <name type="common">Apple</name>
    <name type="synonym">Pyrus malus</name>
    <dbReference type="NCBI Taxonomy" id="3750"/>
    <lineage>
        <taxon>Eukaryota</taxon>
        <taxon>Viridiplantae</taxon>
        <taxon>Streptophyta</taxon>
        <taxon>Embryophyta</taxon>
        <taxon>Tracheophyta</taxon>
        <taxon>Spermatophyta</taxon>
        <taxon>Magnoliopsida</taxon>
        <taxon>eudicotyledons</taxon>
        <taxon>Gunneridae</taxon>
        <taxon>Pentapetalae</taxon>
        <taxon>rosids</taxon>
        <taxon>fabids</taxon>
        <taxon>Rosales</taxon>
        <taxon>Rosaceae</taxon>
        <taxon>Amygdaloideae</taxon>
        <taxon>Maleae</taxon>
        <taxon>Malus</taxon>
    </lineage>
</organism>
<reference evidence="1 2" key="1">
    <citation type="submission" date="2018-10" db="EMBL/GenBank/DDBJ databases">
        <title>A high-quality apple genome assembly.</title>
        <authorList>
            <person name="Hu J."/>
        </authorList>
    </citation>
    <scope>NUCLEOTIDE SEQUENCE [LARGE SCALE GENOMIC DNA]</scope>
    <source>
        <strain evidence="2">cv. HFTH1</strain>
        <tissue evidence="1">Young leaf</tissue>
    </source>
</reference>
<name>A0A498II42_MALDO</name>